<feature type="domain" description="VWFA" evidence="4">
    <location>
        <begin position="380"/>
        <end position="530"/>
    </location>
</feature>
<dbReference type="InterPro" id="IPR000421">
    <property type="entry name" value="FA58C"/>
</dbReference>
<feature type="domain" description="F5/8 type C" evidence="3">
    <location>
        <begin position="180"/>
        <end position="328"/>
    </location>
</feature>
<evidence type="ECO:0000256" key="1">
    <source>
        <dbReference type="SAM" id="MobiDB-lite"/>
    </source>
</evidence>
<dbReference type="Gene3D" id="2.60.120.260">
    <property type="entry name" value="Galactose-binding domain-like"/>
    <property type="match status" value="1"/>
</dbReference>
<feature type="signal peptide" evidence="2">
    <location>
        <begin position="1"/>
        <end position="17"/>
    </location>
</feature>
<proteinExistence type="predicted"/>
<dbReference type="Pfam" id="PF00092">
    <property type="entry name" value="VWA"/>
    <property type="match status" value="1"/>
</dbReference>
<evidence type="ECO:0000259" key="3">
    <source>
        <dbReference type="PROSITE" id="PS50022"/>
    </source>
</evidence>
<accession>A0AAD9R0L6</accession>
<dbReference type="Gene3D" id="2.20.100.10">
    <property type="entry name" value="Thrombospondin type-1 (TSP1) repeat"/>
    <property type="match status" value="1"/>
</dbReference>
<feature type="compositionally biased region" description="Polar residues" evidence="1">
    <location>
        <begin position="92"/>
        <end position="114"/>
    </location>
</feature>
<dbReference type="Pfam" id="PF00090">
    <property type="entry name" value="TSP_1"/>
    <property type="match status" value="1"/>
</dbReference>
<dbReference type="InterPro" id="IPR036465">
    <property type="entry name" value="vWFA_dom_sf"/>
</dbReference>
<comment type="caution">
    <text evidence="5">The sequence shown here is derived from an EMBL/GenBank/DDBJ whole genome shotgun (WGS) entry which is preliminary data.</text>
</comment>
<organism evidence="5 6">
    <name type="scientific">Acropora cervicornis</name>
    <name type="common">Staghorn coral</name>
    <dbReference type="NCBI Taxonomy" id="6130"/>
    <lineage>
        <taxon>Eukaryota</taxon>
        <taxon>Metazoa</taxon>
        <taxon>Cnidaria</taxon>
        <taxon>Anthozoa</taxon>
        <taxon>Hexacorallia</taxon>
        <taxon>Scleractinia</taxon>
        <taxon>Astrocoeniina</taxon>
        <taxon>Acroporidae</taxon>
        <taxon>Acropora</taxon>
    </lineage>
</organism>
<dbReference type="PROSITE" id="PS50092">
    <property type="entry name" value="TSP1"/>
    <property type="match status" value="1"/>
</dbReference>
<feature type="chain" id="PRO_5041934938" evidence="2">
    <location>
        <begin position="18"/>
        <end position="574"/>
    </location>
</feature>
<dbReference type="Pfam" id="PF00754">
    <property type="entry name" value="F5_F8_type_C"/>
    <property type="match status" value="1"/>
</dbReference>
<evidence type="ECO:0000256" key="2">
    <source>
        <dbReference type="SAM" id="SignalP"/>
    </source>
</evidence>
<keyword evidence="2" id="KW-0732">Signal</keyword>
<dbReference type="CDD" id="cd00057">
    <property type="entry name" value="FA58C"/>
    <property type="match status" value="1"/>
</dbReference>
<dbReference type="CDD" id="cd01450">
    <property type="entry name" value="vWFA_subfamily_ECM"/>
    <property type="match status" value="1"/>
</dbReference>
<dbReference type="SMART" id="SM00231">
    <property type="entry name" value="FA58C"/>
    <property type="match status" value="1"/>
</dbReference>
<dbReference type="InterPro" id="IPR008979">
    <property type="entry name" value="Galactose-bd-like_sf"/>
</dbReference>
<dbReference type="EMBL" id="JARQWQ010000007">
    <property type="protein sequence ID" value="KAK2570894.1"/>
    <property type="molecule type" value="Genomic_DNA"/>
</dbReference>
<dbReference type="PROSITE" id="PS50234">
    <property type="entry name" value="VWFA"/>
    <property type="match status" value="1"/>
</dbReference>
<dbReference type="PROSITE" id="PS50022">
    <property type="entry name" value="FA58C_3"/>
    <property type="match status" value="1"/>
</dbReference>
<sequence length="574" mass="62699">MLLLYMSLLSTMGVLIARCDSPYGPWTEWSDCSVEEGQGTMIRTRACVVQDCPQPGQYMDFMVCFVKACKCKCLSPNPVPEKEITNAPKSGKPSTAGSPKESSTVAAEKSSISRPSVPEEVSSTVAPAEISSTGVGETKQGSPSPTSFVTFAAIKETTAPGLARLHHSPARIPTSEEVPCADHPLGAAKGGKLPASSFTASSSFYMFPPSQGRLNGRFAWCANEDKKGEEYLKIHLPEADTICAIATQGTGYKNGNEHVTFYFLEYSKDGHQWKFIEEDGNPKVFTGNKDSKSTTKHVLDVPVKASYIRVTPLEFKEWPCLRVEIYGKEKVKHHHPPVEIEIAQGKQGSTKPTTTAEVATPRPPQYPPIPTCAAASKGIDLAIIMDSSSGVTAEEFDKLKMFVSVLVESIRSLIPQVQLGFIVYSDEPKLIMTLTPFDDVDVSKIIKDIEYTPGGHRTDLAMLKTKVNLFCHENCQDSPGCDNVMIVFTSKNTDPESLRFSFLSPIIKSAVSKSELIEIALGHADHVIKLHSPDNLDSTVIHKIETLICTVKPENKGKKEDVEPPTGRLVILRH</sequence>
<feature type="compositionally biased region" description="Polar residues" evidence="1">
    <location>
        <begin position="346"/>
        <end position="357"/>
    </location>
</feature>
<dbReference type="SMART" id="SM00209">
    <property type="entry name" value="TSP1"/>
    <property type="match status" value="1"/>
</dbReference>
<dbReference type="InterPro" id="IPR002035">
    <property type="entry name" value="VWF_A"/>
</dbReference>
<evidence type="ECO:0000313" key="5">
    <source>
        <dbReference type="EMBL" id="KAK2570894.1"/>
    </source>
</evidence>
<keyword evidence="6" id="KW-1185">Reference proteome</keyword>
<feature type="region of interest" description="Disordered" evidence="1">
    <location>
        <begin position="82"/>
        <end position="146"/>
    </location>
</feature>
<dbReference type="SUPFAM" id="SSF53300">
    <property type="entry name" value="vWA-like"/>
    <property type="match status" value="1"/>
</dbReference>
<dbReference type="InterPro" id="IPR000884">
    <property type="entry name" value="TSP1_rpt"/>
</dbReference>
<dbReference type="AlphaFoldDB" id="A0AAD9R0L6"/>
<gene>
    <name evidence="5" type="ORF">P5673_004606</name>
</gene>
<dbReference type="PANTHER" id="PTHR24543">
    <property type="entry name" value="MULTICOPPER OXIDASE-RELATED"/>
    <property type="match status" value="1"/>
</dbReference>
<name>A0AAD9R0L6_ACRCE</name>
<evidence type="ECO:0000313" key="6">
    <source>
        <dbReference type="Proteomes" id="UP001249851"/>
    </source>
</evidence>
<dbReference type="Proteomes" id="UP001249851">
    <property type="component" value="Unassembled WGS sequence"/>
</dbReference>
<feature type="compositionally biased region" description="Polar residues" evidence="1">
    <location>
        <begin position="121"/>
        <end position="146"/>
    </location>
</feature>
<dbReference type="Gene3D" id="3.40.50.410">
    <property type="entry name" value="von Willebrand factor, type A domain"/>
    <property type="match status" value="1"/>
</dbReference>
<protein>
    <submittedName>
        <fullName evidence="5">Lactadherin</fullName>
    </submittedName>
</protein>
<reference evidence="5" key="1">
    <citation type="journal article" date="2023" name="G3 (Bethesda)">
        <title>Whole genome assembly and annotation of the endangered Caribbean coral Acropora cervicornis.</title>
        <authorList>
            <person name="Selwyn J.D."/>
            <person name="Vollmer S.V."/>
        </authorList>
    </citation>
    <scope>NUCLEOTIDE SEQUENCE</scope>
    <source>
        <strain evidence="5">K2</strain>
    </source>
</reference>
<dbReference type="SUPFAM" id="SSF49785">
    <property type="entry name" value="Galactose-binding domain-like"/>
    <property type="match status" value="1"/>
</dbReference>
<reference evidence="5" key="2">
    <citation type="journal article" date="2023" name="Science">
        <title>Genomic signatures of disease resistance in endangered staghorn corals.</title>
        <authorList>
            <person name="Vollmer S.V."/>
            <person name="Selwyn J.D."/>
            <person name="Despard B.A."/>
            <person name="Roesel C.L."/>
        </authorList>
    </citation>
    <scope>NUCLEOTIDE SEQUENCE</scope>
    <source>
        <strain evidence="5">K2</strain>
    </source>
</reference>
<feature type="region of interest" description="Disordered" evidence="1">
    <location>
        <begin position="345"/>
        <end position="367"/>
    </location>
</feature>
<evidence type="ECO:0000259" key="4">
    <source>
        <dbReference type="PROSITE" id="PS50234"/>
    </source>
</evidence>
<dbReference type="InterPro" id="IPR036383">
    <property type="entry name" value="TSP1_rpt_sf"/>
</dbReference>
<dbReference type="SUPFAM" id="SSF82895">
    <property type="entry name" value="TSP-1 type 1 repeat"/>
    <property type="match status" value="1"/>
</dbReference>